<dbReference type="AlphaFoldDB" id="A0AAQ3X786"/>
<reference evidence="1 2" key="1">
    <citation type="submission" date="2024-02" db="EMBL/GenBank/DDBJ databases">
        <title>High-quality chromosome-scale genome assembly of Pensacola bahiagrass (Paspalum notatum Flugge var. saurae).</title>
        <authorList>
            <person name="Vega J.M."/>
            <person name="Podio M."/>
            <person name="Orjuela J."/>
            <person name="Siena L.A."/>
            <person name="Pessino S.C."/>
            <person name="Combes M.C."/>
            <person name="Mariac C."/>
            <person name="Albertini E."/>
            <person name="Pupilli F."/>
            <person name="Ortiz J.P.A."/>
            <person name="Leblanc O."/>
        </authorList>
    </citation>
    <scope>NUCLEOTIDE SEQUENCE [LARGE SCALE GENOMIC DNA]</scope>
    <source>
        <strain evidence="1">R1</strain>
        <tissue evidence="1">Leaf</tissue>
    </source>
</reference>
<accession>A0AAQ3X786</accession>
<dbReference type="SUPFAM" id="SSF53098">
    <property type="entry name" value="Ribonuclease H-like"/>
    <property type="match status" value="1"/>
</dbReference>
<dbReference type="Proteomes" id="UP001341281">
    <property type="component" value="Chromosome 08"/>
</dbReference>
<dbReference type="InterPro" id="IPR012337">
    <property type="entry name" value="RNaseH-like_sf"/>
</dbReference>
<organism evidence="1 2">
    <name type="scientific">Paspalum notatum var. saurae</name>
    <dbReference type="NCBI Taxonomy" id="547442"/>
    <lineage>
        <taxon>Eukaryota</taxon>
        <taxon>Viridiplantae</taxon>
        <taxon>Streptophyta</taxon>
        <taxon>Embryophyta</taxon>
        <taxon>Tracheophyta</taxon>
        <taxon>Spermatophyta</taxon>
        <taxon>Magnoliopsida</taxon>
        <taxon>Liliopsida</taxon>
        <taxon>Poales</taxon>
        <taxon>Poaceae</taxon>
        <taxon>PACMAD clade</taxon>
        <taxon>Panicoideae</taxon>
        <taxon>Andropogonodae</taxon>
        <taxon>Paspaleae</taxon>
        <taxon>Paspalinae</taxon>
        <taxon>Paspalum</taxon>
    </lineage>
</organism>
<dbReference type="InterPro" id="IPR036397">
    <property type="entry name" value="RNaseH_sf"/>
</dbReference>
<evidence type="ECO:0000313" key="2">
    <source>
        <dbReference type="Proteomes" id="UP001341281"/>
    </source>
</evidence>
<proteinExistence type="predicted"/>
<gene>
    <name evidence="1" type="ORF">U9M48_034694</name>
</gene>
<evidence type="ECO:0000313" key="1">
    <source>
        <dbReference type="EMBL" id="WVZ88146.1"/>
    </source>
</evidence>
<keyword evidence="2" id="KW-1185">Reference proteome</keyword>
<dbReference type="GO" id="GO:0003676">
    <property type="term" value="F:nucleic acid binding"/>
    <property type="evidence" value="ECO:0007669"/>
    <property type="project" value="InterPro"/>
</dbReference>
<name>A0AAQ3X786_PASNO</name>
<protein>
    <recommendedName>
        <fullName evidence="3">Integrase catalytic domain-containing protein</fullName>
    </recommendedName>
</protein>
<dbReference type="Gene3D" id="3.30.420.10">
    <property type="entry name" value="Ribonuclease H-like superfamily/Ribonuclease H"/>
    <property type="match status" value="1"/>
</dbReference>
<sequence length="161" mass="17496">MSCPYTSQQNGKAERILRTINNIIGSLLFQATFPPPIGWRPFTLPPTFSIATPRPLFCSPHPTMPSLGAHPPMTTFESLGVNVIPTSLQPLHTNLLLIPPCVSFLAIRPTTKATVVLTLPPTRSSSLAMLCSMNPPSLLLRMLLLLLQLGPMVLLHATRAP</sequence>
<dbReference type="EMBL" id="CP144752">
    <property type="protein sequence ID" value="WVZ88146.1"/>
    <property type="molecule type" value="Genomic_DNA"/>
</dbReference>
<evidence type="ECO:0008006" key="3">
    <source>
        <dbReference type="Google" id="ProtNLM"/>
    </source>
</evidence>